<dbReference type="Pfam" id="PF06119">
    <property type="entry name" value="NIDO"/>
    <property type="match status" value="1"/>
</dbReference>
<dbReference type="InterPro" id="IPR003886">
    <property type="entry name" value="NIDO_dom"/>
</dbReference>
<dbReference type="KEGG" id="cin:100186174"/>
<reference evidence="4" key="2">
    <citation type="submission" date="2025-08" db="UniProtKB">
        <authorList>
            <consortium name="Ensembl"/>
        </authorList>
    </citation>
    <scope>IDENTIFICATION</scope>
</reference>
<dbReference type="OrthoDB" id="6375837at2759"/>
<dbReference type="PANTHER" id="PTHR13802">
    <property type="entry name" value="MUCIN 4-RELATED"/>
    <property type="match status" value="1"/>
</dbReference>
<protein>
    <submittedName>
        <fullName evidence="4">Uncharacterized LOC100186174</fullName>
    </submittedName>
</protein>
<organism evidence="4 5">
    <name type="scientific">Ciona intestinalis</name>
    <name type="common">Transparent sea squirt</name>
    <name type="synonym">Ascidia intestinalis</name>
    <dbReference type="NCBI Taxonomy" id="7719"/>
    <lineage>
        <taxon>Eukaryota</taxon>
        <taxon>Metazoa</taxon>
        <taxon>Chordata</taxon>
        <taxon>Tunicata</taxon>
        <taxon>Ascidiacea</taxon>
        <taxon>Phlebobranchia</taxon>
        <taxon>Cionidae</taxon>
        <taxon>Ciona</taxon>
    </lineage>
</organism>
<dbReference type="Proteomes" id="UP000008144">
    <property type="component" value="Unassembled WGS sequence"/>
</dbReference>
<feature type="domain" description="NIDO" evidence="3">
    <location>
        <begin position="109"/>
        <end position="254"/>
    </location>
</feature>
<keyword evidence="2" id="KW-0472">Membrane</keyword>
<dbReference type="GO" id="GO:0007160">
    <property type="term" value="P:cell-matrix adhesion"/>
    <property type="evidence" value="ECO:0007669"/>
    <property type="project" value="InterPro"/>
</dbReference>
<name>F6WM77_CIOIN</name>
<proteinExistence type="predicted"/>
<accession>A0A1W2W417</accession>
<dbReference type="InParanoid" id="F6WM77"/>
<evidence type="ECO:0000256" key="1">
    <source>
        <dbReference type="ARBA" id="ARBA00023157"/>
    </source>
</evidence>
<feature type="transmembrane region" description="Helical" evidence="2">
    <location>
        <begin position="12"/>
        <end position="33"/>
    </location>
</feature>
<evidence type="ECO:0000313" key="5">
    <source>
        <dbReference type="Proteomes" id="UP000008144"/>
    </source>
</evidence>
<keyword evidence="1" id="KW-1015">Disulfide bond</keyword>
<accession>F6WM77</accession>
<dbReference type="GeneID" id="100186174"/>
<evidence type="ECO:0000256" key="2">
    <source>
        <dbReference type="SAM" id="Phobius"/>
    </source>
</evidence>
<keyword evidence="5" id="KW-1185">Reference proteome</keyword>
<evidence type="ECO:0000313" key="4">
    <source>
        <dbReference type="Ensembl" id="ENSCINP00000022240.2"/>
    </source>
</evidence>
<reference evidence="4" key="3">
    <citation type="submission" date="2025-09" db="UniProtKB">
        <authorList>
            <consortium name="Ensembl"/>
        </authorList>
    </citation>
    <scope>IDENTIFICATION</scope>
</reference>
<dbReference type="Ensembl" id="ENSCINT00000022486.2">
    <property type="protein sequence ID" value="ENSCINP00000022240.2"/>
    <property type="gene ID" value="ENSCING00000011692.2"/>
</dbReference>
<dbReference type="HOGENOM" id="CLU_764949_0_0_1"/>
<evidence type="ECO:0000259" key="3">
    <source>
        <dbReference type="SMART" id="SM00539"/>
    </source>
</evidence>
<keyword evidence="2" id="KW-1133">Transmembrane helix</keyword>
<keyword evidence="2" id="KW-0812">Transmembrane</keyword>
<sequence length="362" mass="41246">MQMAGYFADTARSLYMVTVLHALIAISVCQKLLPFGSKYGDSRLSLEDWSRGYVKVNLTSSINVYGRAMFNELYINTVGAISFGQPVLTHHLDQIQNDVIILAPFLLATEYGDLTFRKLFFREPQSEEEKIEIQRTFRVAIGNSEFLAQRALVVTFIPMYRTNTTQSRELINCFQITLATDGDKTYVRYAYDHLQWIKSEQYYARAGQFVLTGGVLSCSSELPGSGTEEVAGLWAKSNVGVQGNFYWRIDLPLQCSSFGSPCGDINPPPSEANVYRAGNFIGTVYKDQWSFYVFYFCKAGYSTQDNRVSIKIECRYDPDYYQYEWRELSSVEFCTRVTELPSKFLQRIVSTPQVNETTTTVP</sequence>
<dbReference type="AlphaFoldDB" id="F6WM77"/>
<reference evidence="5" key="1">
    <citation type="journal article" date="2002" name="Science">
        <title>The draft genome of Ciona intestinalis: insights into chordate and vertebrate origins.</title>
        <authorList>
            <person name="Dehal P."/>
            <person name="Satou Y."/>
            <person name="Campbell R.K."/>
            <person name="Chapman J."/>
            <person name="Degnan B."/>
            <person name="De Tomaso A."/>
            <person name="Davidson B."/>
            <person name="Di Gregorio A."/>
            <person name="Gelpke M."/>
            <person name="Goodstein D.M."/>
            <person name="Harafuji N."/>
            <person name="Hastings K.E."/>
            <person name="Ho I."/>
            <person name="Hotta K."/>
            <person name="Huang W."/>
            <person name="Kawashima T."/>
            <person name="Lemaire P."/>
            <person name="Martinez D."/>
            <person name="Meinertzhagen I.A."/>
            <person name="Necula S."/>
            <person name="Nonaka M."/>
            <person name="Putnam N."/>
            <person name="Rash S."/>
            <person name="Saiga H."/>
            <person name="Satake M."/>
            <person name="Terry A."/>
            <person name="Yamada L."/>
            <person name="Wang H.G."/>
            <person name="Awazu S."/>
            <person name="Azumi K."/>
            <person name="Boore J."/>
            <person name="Branno M."/>
            <person name="Chin-Bow S."/>
            <person name="DeSantis R."/>
            <person name="Doyle S."/>
            <person name="Francino P."/>
            <person name="Keys D.N."/>
            <person name="Haga S."/>
            <person name="Hayashi H."/>
            <person name="Hino K."/>
            <person name="Imai K.S."/>
            <person name="Inaba K."/>
            <person name="Kano S."/>
            <person name="Kobayashi K."/>
            <person name="Kobayashi M."/>
            <person name="Lee B.I."/>
            <person name="Makabe K.W."/>
            <person name="Manohar C."/>
            <person name="Matassi G."/>
            <person name="Medina M."/>
            <person name="Mochizuki Y."/>
            <person name="Mount S."/>
            <person name="Morishita T."/>
            <person name="Miura S."/>
            <person name="Nakayama A."/>
            <person name="Nishizaka S."/>
            <person name="Nomoto H."/>
            <person name="Ohta F."/>
            <person name="Oishi K."/>
            <person name="Rigoutsos I."/>
            <person name="Sano M."/>
            <person name="Sasaki A."/>
            <person name="Sasakura Y."/>
            <person name="Shoguchi E."/>
            <person name="Shin-i T."/>
            <person name="Spagnuolo A."/>
            <person name="Stainier D."/>
            <person name="Suzuki M.M."/>
            <person name="Tassy O."/>
            <person name="Takatori N."/>
            <person name="Tokuoka M."/>
            <person name="Yagi K."/>
            <person name="Yoshizaki F."/>
            <person name="Wada S."/>
            <person name="Zhang C."/>
            <person name="Hyatt P.D."/>
            <person name="Larimer F."/>
            <person name="Detter C."/>
            <person name="Doggett N."/>
            <person name="Glavina T."/>
            <person name="Hawkins T."/>
            <person name="Richardson P."/>
            <person name="Lucas S."/>
            <person name="Kohara Y."/>
            <person name="Levine M."/>
            <person name="Satoh N."/>
            <person name="Rokhsar D.S."/>
        </authorList>
    </citation>
    <scope>NUCLEOTIDE SEQUENCE [LARGE SCALE GENOMIC DNA]</scope>
</reference>
<dbReference type="InterPro" id="IPR051495">
    <property type="entry name" value="Epithelial_Barrier/Signaling"/>
</dbReference>
<gene>
    <name evidence="4" type="primary">LOC100186174</name>
</gene>
<dbReference type="SMART" id="SM00539">
    <property type="entry name" value="NIDO"/>
    <property type="match status" value="1"/>
</dbReference>
<dbReference type="RefSeq" id="XP_002123766.1">
    <property type="nucleotide sequence ID" value="XM_002123730.3"/>
</dbReference>
<dbReference type="PANTHER" id="PTHR13802:SF52">
    <property type="entry name" value="MUCIN-4"/>
    <property type="match status" value="1"/>
</dbReference>